<organism evidence="2 3">
    <name type="scientific">Rhodofomes roseus</name>
    <dbReference type="NCBI Taxonomy" id="34475"/>
    <lineage>
        <taxon>Eukaryota</taxon>
        <taxon>Fungi</taxon>
        <taxon>Dikarya</taxon>
        <taxon>Basidiomycota</taxon>
        <taxon>Agaricomycotina</taxon>
        <taxon>Agaricomycetes</taxon>
        <taxon>Polyporales</taxon>
        <taxon>Rhodofomes</taxon>
    </lineage>
</organism>
<evidence type="ECO:0000313" key="3">
    <source>
        <dbReference type="Proteomes" id="UP000814176"/>
    </source>
</evidence>
<protein>
    <submittedName>
        <fullName evidence="2">Uncharacterized protein</fullName>
    </submittedName>
</protein>
<feature type="region of interest" description="Disordered" evidence="1">
    <location>
        <begin position="19"/>
        <end position="53"/>
    </location>
</feature>
<gene>
    <name evidence="2" type="ORF">C8Q71DRAFT_875416</name>
</gene>
<dbReference type="RefSeq" id="XP_047776299.1">
    <property type="nucleotide sequence ID" value="XM_047928385.1"/>
</dbReference>
<dbReference type="GeneID" id="72009117"/>
<comment type="caution">
    <text evidence="2">The sequence shown here is derived from an EMBL/GenBank/DDBJ whole genome shotgun (WGS) entry which is preliminary data.</text>
</comment>
<feature type="compositionally biased region" description="Basic and acidic residues" evidence="1">
    <location>
        <begin position="152"/>
        <end position="166"/>
    </location>
</feature>
<sequence length="189" mass="20266">MARLTRHWPLAHPLIALTTAGPQGPAQSGVVSPFGLVSKGRPPPPAHRESSVYQSQCTPTILADDGVPATLDVCTTHIPTYVQTIQHSQPTANNHDLLRASSDSLSRHQEDWRQTMEAAELNSETAITADAYAYYRGAYFNTPSGPTLLGFDRSHTMSRRESREDGTDGIPGADGASFHSQNQSAAAGS</sequence>
<name>A0ABQ8K8F6_9APHY</name>
<evidence type="ECO:0000256" key="1">
    <source>
        <dbReference type="SAM" id="MobiDB-lite"/>
    </source>
</evidence>
<feature type="region of interest" description="Disordered" evidence="1">
    <location>
        <begin position="147"/>
        <end position="189"/>
    </location>
</feature>
<feature type="compositionally biased region" description="Polar residues" evidence="1">
    <location>
        <begin position="178"/>
        <end position="189"/>
    </location>
</feature>
<dbReference type="Proteomes" id="UP000814176">
    <property type="component" value="Unassembled WGS sequence"/>
</dbReference>
<proteinExistence type="predicted"/>
<reference evidence="2 3" key="1">
    <citation type="journal article" date="2021" name="Environ. Microbiol.">
        <title>Gene family expansions and transcriptome signatures uncover fungal adaptations to wood decay.</title>
        <authorList>
            <person name="Hage H."/>
            <person name="Miyauchi S."/>
            <person name="Viragh M."/>
            <person name="Drula E."/>
            <person name="Min B."/>
            <person name="Chaduli D."/>
            <person name="Navarro D."/>
            <person name="Favel A."/>
            <person name="Norest M."/>
            <person name="Lesage-Meessen L."/>
            <person name="Balint B."/>
            <person name="Merenyi Z."/>
            <person name="de Eugenio L."/>
            <person name="Morin E."/>
            <person name="Martinez A.T."/>
            <person name="Baldrian P."/>
            <person name="Stursova M."/>
            <person name="Martinez M.J."/>
            <person name="Novotny C."/>
            <person name="Magnuson J.K."/>
            <person name="Spatafora J.W."/>
            <person name="Maurice S."/>
            <person name="Pangilinan J."/>
            <person name="Andreopoulos W."/>
            <person name="LaButti K."/>
            <person name="Hundley H."/>
            <person name="Na H."/>
            <person name="Kuo A."/>
            <person name="Barry K."/>
            <person name="Lipzen A."/>
            <person name="Henrissat B."/>
            <person name="Riley R."/>
            <person name="Ahrendt S."/>
            <person name="Nagy L.G."/>
            <person name="Grigoriev I.V."/>
            <person name="Martin F."/>
            <person name="Rosso M.N."/>
        </authorList>
    </citation>
    <scope>NUCLEOTIDE SEQUENCE [LARGE SCALE GENOMIC DNA]</scope>
    <source>
        <strain evidence="2 3">CIRM-BRFM 1785</strain>
    </source>
</reference>
<keyword evidence="3" id="KW-1185">Reference proteome</keyword>
<accession>A0ABQ8K8F6</accession>
<dbReference type="EMBL" id="JADCUA010000018">
    <property type="protein sequence ID" value="KAH9833559.1"/>
    <property type="molecule type" value="Genomic_DNA"/>
</dbReference>
<evidence type="ECO:0000313" key="2">
    <source>
        <dbReference type="EMBL" id="KAH9833559.1"/>
    </source>
</evidence>